<evidence type="ECO:0000313" key="2">
    <source>
        <dbReference type="Proteomes" id="UP000649753"/>
    </source>
</evidence>
<dbReference type="AlphaFoldDB" id="A0A927LXL6"/>
<proteinExistence type="predicted"/>
<protein>
    <submittedName>
        <fullName evidence="1">Uncharacterized protein</fullName>
    </submittedName>
</protein>
<gene>
    <name evidence="1" type="ORF">H4W31_000010</name>
</gene>
<dbReference type="RefSeq" id="WP_192764746.1">
    <property type="nucleotide sequence ID" value="NZ_JADBEB010000001.1"/>
</dbReference>
<name>A0A927LXL6_9ACTN</name>
<dbReference type="Proteomes" id="UP000649753">
    <property type="component" value="Unassembled WGS sequence"/>
</dbReference>
<comment type="caution">
    <text evidence="1">The sequence shown here is derived from an EMBL/GenBank/DDBJ whole genome shotgun (WGS) entry which is preliminary data.</text>
</comment>
<reference evidence="1" key="1">
    <citation type="submission" date="2020-10" db="EMBL/GenBank/DDBJ databases">
        <title>Sequencing the genomes of 1000 actinobacteria strains.</title>
        <authorList>
            <person name="Klenk H.-P."/>
        </authorList>
    </citation>
    <scope>NUCLEOTIDE SEQUENCE</scope>
    <source>
        <strain evidence="1">DSM 46832</strain>
    </source>
</reference>
<dbReference type="EMBL" id="JADBEB010000001">
    <property type="protein sequence ID" value="MBE1484372.1"/>
    <property type="molecule type" value="Genomic_DNA"/>
</dbReference>
<organism evidence="1 2">
    <name type="scientific">Plantactinospora soyae</name>
    <dbReference type="NCBI Taxonomy" id="1544732"/>
    <lineage>
        <taxon>Bacteria</taxon>
        <taxon>Bacillati</taxon>
        <taxon>Actinomycetota</taxon>
        <taxon>Actinomycetes</taxon>
        <taxon>Micromonosporales</taxon>
        <taxon>Micromonosporaceae</taxon>
        <taxon>Plantactinospora</taxon>
    </lineage>
</organism>
<keyword evidence="2" id="KW-1185">Reference proteome</keyword>
<accession>A0A927LXL6</accession>
<evidence type="ECO:0000313" key="1">
    <source>
        <dbReference type="EMBL" id="MBE1484372.1"/>
    </source>
</evidence>
<sequence>MAYTLEAVIGPATLLRAAVQGQLAAVLVSLPQGLAMVPMTDELFDALTTGASGRPLGFWKLPGGFDRVLAAWSSAGPVGYVEAEFFGGVGSQRAALWADGELTVGPLSIEEDQSFAEAGSPISQVLRGLGVVRASHYDEFEALNLGRYRRTTAWLP</sequence>